<dbReference type="Proteomes" id="UP000694701">
    <property type="component" value="Unplaced"/>
</dbReference>
<dbReference type="FunFam" id="3.30.160.60:FF:000170">
    <property type="entry name" value="Zinc finger protein 711 isoform X2"/>
    <property type="match status" value="1"/>
</dbReference>
<feature type="domain" description="C2H2-type" evidence="11">
    <location>
        <begin position="483"/>
        <end position="510"/>
    </location>
</feature>
<evidence type="ECO:0000256" key="6">
    <source>
        <dbReference type="ARBA" id="ARBA00023015"/>
    </source>
</evidence>
<keyword evidence="4 10" id="KW-0863">Zinc-finger</keyword>
<dbReference type="Gene3D" id="3.30.160.60">
    <property type="entry name" value="Classic Zinc Finger"/>
    <property type="match status" value="5"/>
</dbReference>
<evidence type="ECO:0000313" key="12">
    <source>
        <dbReference type="Ensembl" id="ENSCCRP00020015713.1"/>
    </source>
</evidence>
<dbReference type="PANTHER" id="PTHR24394:SF29">
    <property type="entry name" value="MYONEURIN"/>
    <property type="match status" value="1"/>
</dbReference>
<keyword evidence="6" id="KW-0805">Transcription regulation</keyword>
<reference evidence="12" key="1">
    <citation type="submission" date="2025-08" db="UniProtKB">
        <authorList>
            <consortium name="Ensembl"/>
        </authorList>
    </citation>
    <scope>IDENTIFICATION</scope>
</reference>
<dbReference type="FunFam" id="3.30.160.60:FF:000209">
    <property type="entry name" value="Zinc finger protein 711"/>
    <property type="match status" value="2"/>
</dbReference>
<dbReference type="GO" id="GO:0000981">
    <property type="term" value="F:DNA-binding transcription factor activity, RNA polymerase II-specific"/>
    <property type="evidence" value="ECO:0007669"/>
    <property type="project" value="TreeGrafter"/>
</dbReference>
<organism evidence="12 13">
    <name type="scientific">Cyprinus carpio</name>
    <name type="common">Common carp</name>
    <dbReference type="NCBI Taxonomy" id="7962"/>
    <lineage>
        <taxon>Eukaryota</taxon>
        <taxon>Metazoa</taxon>
        <taxon>Chordata</taxon>
        <taxon>Craniata</taxon>
        <taxon>Vertebrata</taxon>
        <taxon>Euteleostomi</taxon>
        <taxon>Actinopterygii</taxon>
        <taxon>Neopterygii</taxon>
        <taxon>Teleostei</taxon>
        <taxon>Ostariophysi</taxon>
        <taxon>Cypriniformes</taxon>
        <taxon>Cyprinidae</taxon>
        <taxon>Cyprininae</taxon>
        <taxon>Cyprinus</taxon>
    </lineage>
</organism>
<sequence>MDEDSHEPKIIFHGTEVDGEEDEVVVELQESVLVSDVDGEKIAVHGLAHEELVIQEAIEDVVAEYVSCTDEDEELGTIAVETCVMSPDDVALEEEGLQVDVVTDAQVQEDPDTCGDYLMIALDEAGKVVSDEDAKVTIEGTLEDPEDVEKDDEGQEVIKVYIIKAHPEEEDLGGTVDIGDTELDVDETVELVDPSGMPIREKMVYMSMGEASQNQNDINVAKITDEVYMEVVVGGEDPGNVQRTIDNASLSRDFMPVAWAAAYSGEESESGENRNGAASALLHVDESDMIERLGRQRSKNKSKKRSELRHVQTGTSLLHFKCQCQLYTSHFIPPPTTTMHKCKFCEYETAEQGLLNRHLLAVHSKNFPHICVECGKGFRHPSELKKHMRTHTGEKPYSCLYCDYKSADSSNLKTHIKTKHSKEMPYKCDRCFQTFAEPDELLQHGLTHEEAKTHQCTHCDHKSSNSSDLKRHIISVHTKDYPHKCEVCGKGFHRPSELKKHSAAHKAKKLHQCRHCNFKIADPFVLSRHILSAHTKEQQAFPDKKGLKKTFGLGAHGGRKILGGGSLSKGHRDRRVYQCQYCDYSTGDASGFKRHVISIHTKDYPHRCDFCSKGFRRPSEKNQHIMRHHKDLMPIM</sequence>
<feature type="domain" description="C2H2-type" evidence="11">
    <location>
        <begin position="397"/>
        <end position="425"/>
    </location>
</feature>
<evidence type="ECO:0000259" key="11">
    <source>
        <dbReference type="PROSITE" id="PS50157"/>
    </source>
</evidence>
<dbReference type="Pfam" id="PF04704">
    <property type="entry name" value="Zfx_Zfy_act"/>
    <property type="match status" value="1"/>
</dbReference>
<dbReference type="InterPro" id="IPR006794">
    <property type="entry name" value="Transcrp_activ_Zfx/Zfy-dom"/>
</dbReference>
<dbReference type="GO" id="GO:0008270">
    <property type="term" value="F:zinc ion binding"/>
    <property type="evidence" value="ECO:0007669"/>
    <property type="project" value="UniProtKB-KW"/>
</dbReference>
<evidence type="ECO:0000256" key="3">
    <source>
        <dbReference type="ARBA" id="ARBA00022737"/>
    </source>
</evidence>
<comment type="subcellular location">
    <subcellularLocation>
        <location evidence="1">Nucleus</location>
    </subcellularLocation>
</comment>
<evidence type="ECO:0000256" key="9">
    <source>
        <dbReference type="ARBA" id="ARBA00023242"/>
    </source>
</evidence>
<dbReference type="Pfam" id="PF13909">
    <property type="entry name" value="zf-H2C2_5"/>
    <property type="match status" value="1"/>
</dbReference>
<dbReference type="GO" id="GO:0005634">
    <property type="term" value="C:nucleus"/>
    <property type="evidence" value="ECO:0007669"/>
    <property type="project" value="UniProtKB-SubCell"/>
</dbReference>
<dbReference type="Pfam" id="PF00096">
    <property type="entry name" value="zf-C2H2"/>
    <property type="match status" value="2"/>
</dbReference>
<evidence type="ECO:0000313" key="13">
    <source>
        <dbReference type="Proteomes" id="UP000694701"/>
    </source>
</evidence>
<dbReference type="PROSITE" id="PS00028">
    <property type="entry name" value="ZINC_FINGER_C2H2_1"/>
    <property type="match status" value="5"/>
</dbReference>
<dbReference type="InterPro" id="IPR036236">
    <property type="entry name" value="Znf_C2H2_sf"/>
</dbReference>
<dbReference type="FunFam" id="3.30.160.60:FF:000054">
    <property type="entry name" value="Zinc finger protein 711"/>
    <property type="match status" value="1"/>
</dbReference>
<protein>
    <submittedName>
        <fullName evidence="12">Zinc finger protein X-linked</fullName>
    </submittedName>
</protein>
<dbReference type="AlphaFoldDB" id="A0A8C2CRS7"/>
<dbReference type="InterPro" id="IPR013087">
    <property type="entry name" value="Znf_C2H2_type"/>
</dbReference>
<keyword evidence="3" id="KW-0677">Repeat</keyword>
<keyword evidence="2" id="KW-0479">Metal-binding</keyword>
<dbReference type="PROSITE" id="PS50157">
    <property type="entry name" value="ZINC_FINGER_C2H2_2"/>
    <property type="match status" value="8"/>
</dbReference>
<feature type="domain" description="C2H2-type" evidence="11">
    <location>
        <begin position="426"/>
        <end position="453"/>
    </location>
</feature>
<dbReference type="SMART" id="SM00355">
    <property type="entry name" value="ZnF_C2H2"/>
    <property type="match status" value="9"/>
</dbReference>
<dbReference type="PANTHER" id="PTHR24394">
    <property type="entry name" value="ZINC FINGER PROTEIN"/>
    <property type="match status" value="1"/>
</dbReference>
<dbReference type="SUPFAM" id="SSF57667">
    <property type="entry name" value="beta-beta-alpha zinc fingers"/>
    <property type="match status" value="5"/>
</dbReference>
<evidence type="ECO:0000256" key="7">
    <source>
        <dbReference type="ARBA" id="ARBA00023125"/>
    </source>
</evidence>
<evidence type="ECO:0000256" key="10">
    <source>
        <dbReference type="PROSITE-ProRule" id="PRU00042"/>
    </source>
</evidence>
<dbReference type="Ensembl" id="ENSCCRT00020017275.1">
    <property type="protein sequence ID" value="ENSCCRP00020015713.1"/>
    <property type="gene ID" value="ENSCCRG00020007584.1"/>
</dbReference>
<evidence type="ECO:0000256" key="4">
    <source>
        <dbReference type="ARBA" id="ARBA00022771"/>
    </source>
</evidence>
<keyword evidence="8" id="KW-0804">Transcription</keyword>
<feature type="domain" description="C2H2-type" evidence="11">
    <location>
        <begin position="369"/>
        <end position="396"/>
    </location>
</feature>
<evidence type="ECO:0000256" key="5">
    <source>
        <dbReference type="ARBA" id="ARBA00022833"/>
    </source>
</evidence>
<keyword evidence="9" id="KW-0539">Nucleus</keyword>
<keyword evidence="5" id="KW-0862">Zinc</keyword>
<evidence type="ECO:0000256" key="8">
    <source>
        <dbReference type="ARBA" id="ARBA00023163"/>
    </source>
</evidence>
<evidence type="ECO:0000256" key="2">
    <source>
        <dbReference type="ARBA" id="ARBA00022723"/>
    </source>
</evidence>
<keyword evidence="7" id="KW-0238">DNA-binding</keyword>
<feature type="domain" description="C2H2-type" evidence="11">
    <location>
        <begin position="577"/>
        <end position="605"/>
    </location>
</feature>
<evidence type="ECO:0000256" key="1">
    <source>
        <dbReference type="ARBA" id="ARBA00004123"/>
    </source>
</evidence>
<name>A0A8C2CRS7_CYPCA</name>
<feature type="domain" description="C2H2-type" evidence="11">
    <location>
        <begin position="454"/>
        <end position="482"/>
    </location>
</feature>
<dbReference type="GO" id="GO:0003677">
    <property type="term" value="F:DNA binding"/>
    <property type="evidence" value="ECO:0007669"/>
    <property type="project" value="UniProtKB-KW"/>
</dbReference>
<feature type="domain" description="C2H2-type" evidence="11">
    <location>
        <begin position="340"/>
        <end position="368"/>
    </location>
</feature>
<feature type="domain" description="C2H2-type" evidence="11">
    <location>
        <begin position="606"/>
        <end position="634"/>
    </location>
</feature>
<proteinExistence type="predicted"/>
<accession>A0A8C2CRS7</accession>